<dbReference type="Proteomes" id="UP000477156">
    <property type="component" value="Unassembled WGS sequence"/>
</dbReference>
<reference evidence="1 2" key="1">
    <citation type="journal article" date="2019" name="Nat. Med.">
        <title>A library of human gut bacterial isolates paired with longitudinal multiomics data enables mechanistic microbiome research.</title>
        <authorList>
            <person name="Poyet M."/>
            <person name="Groussin M."/>
            <person name="Gibbons S.M."/>
            <person name="Avila-Pacheco J."/>
            <person name="Jiang X."/>
            <person name="Kearney S.M."/>
            <person name="Perrotta A.R."/>
            <person name="Berdy B."/>
            <person name="Zhao S."/>
            <person name="Lieberman T.D."/>
            <person name="Swanson P.K."/>
            <person name="Smith M."/>
            <person name="Roesemann S."/>
            <person name="Alexander J.E."/>
            <person name="Rich S.A."/>
            <person name="Livny J."/>
            <person name="Vlamakis H."/>
            <person name="Clish C."/>
            <person name="Bullock K."/>
            <person name="Deik A."/>
            <person name="Scott J."/>
            <person name="Pierce K.A."/>
            <person name="Xavier R.J."/>
            <person name="Alm E.J."/>
        </authorList>
    </citation>
    <scope>NUCLEOTIDE SEQUENCE [LARGE SCALE GENOMIC DNA]</scope>
    <source>
        <strain evidence="1 2">BIOML-A12</strain>
    </source>
</reference>
<name>A0A6L8XY01_9FIRM</name>
<proteinExistence type="predicted"/>
<evidence type="ECO:0000313" key="1">
    <source>
        <dbReference type="EMBL" id="MZS90722.1"/>
    </source>
</evidence>
<comment type="caution">
    <text evidence="1">The sequence shown here is derived from an EMBL/GenBank/DDBJ whole genome shotgun (WGS) entry which is preliminary data.</text>
</comment>
<organism evidence="1 2">
    <name type="scientific">Blautia wexlerae</name>
    <dbReference type="NCBI Taxonomy" id="418240"/>
    <lineage>
        <taxon>Bacteria</taxon>
        <taxon>Bacillati</taxon>
        <taxon>Bacillota</taxon>
        <taxon>Clostridia</taxon>
        <taxon>Lachnospirales</taxon>
        <taxon>Lachnospiraceae</taxon>
        <taxon>Blautia</taxon>
    </lineage>
</organism>
<evidence type="ECO:0000313" key="2">
    <source>
        <dbReference type="Proteomes" id="UP000477156"/>
    </source>
</evidence>
<dbReference type="AlphaFoldDB" id="A0A6L8XY01"/>
<gene>
    <name evidence="1" type="ORF">GT712_17065</name>
</gene>
<sequence>GARYFIRELLKPLPATERSLLEAKVPPVKRRTSCVYADLRKLYSEMERLKAA</sequence>
<protein>
    <submittedName>
        <fullName evidence="1">Transposase</fullName>
    </submittedName>
</protein>
<dbReference type="EMBL" id="WWVF01000048">
    <property type="protein sequence ID" value="MZS90722.1"/>
    <property type="molecule type" value="Genomic_DNA"/>
</dbReference>
<accession>A0A6L8XY01</accession>
<feature type="non-terminal residue" evidence="1">
    <location>
        <position position="1"/>
    </location>
</feature>